<dbReference type="InterPro" id="IPR036259">
    <property type="entry name" value="MFS_trans_sf"/>
</dbReference>
<proteinExistence type="predicted"/>
<dbReference type="PROSITE" id="PS50850">
    <property type="entry name" value="MFS"/>
    <property type="match status" value="1"/>
</dbReference>
<evidence type="ECO:0000256" key="2">
    <source>
        <dbReference type="ARBA" id="ARBA00022475"/>
    </source>
</evidence>
<feature type="transmembrane region" description="Helical" evidence="6">
    <location>
        <begin position="125"/>
        <end position="145"/>
    </location>
</feature>
<keyword evidence="3 6" id="KW-0812">Transmembrane</keyword>
<gene>
    <name evidence="8" type="ORF">HKT17_01060</name>
</gene>
<feature type="transmembrane region" description="Helical" evidence="6">
    <location>
        <begin position="328"/>
        <end position="346"/>
    </location>
</feature>
<evidence type="ECO:0000256" key="1">
    <source>
        <dbReference type="ARBA" id="ARBA00004651"/>
    </source>
</evidence>
<feature type="transmembrane region" description="Helical" evidence="6">
    <location>
        <begin position="30"/>
        <end position="51"/>
    </location>
</feature>
<dbReference type="Pfam" id="PF07690">
    <property type="entry name" value="MFS_1"/>
    <property type="match status" value="1"/>
</dbReference>
<feature type="transmembrane region" description="Helical" evidence="6">
    <location>
        <begin position="98"/>
        <end position="119"/>
    </location>
</feature>
<sequence>MQYKPENVSREIGPDGVEHMYVNGSLAMRMFIIFAAAYVMSYAFRAINAVIAQPLVQELGLTAGQLGFLASAYFLSFAIMQLPVGVMLDRYGPRRVEAVLIGFAALGALLFAVADSYLVLWLGRALIGVGVSACLMAAVKAYSLYFRPHMQASLSSWMLVAGSLGALTVTTPVEAALPALGWRGVFGVAAVLCVLAGLALWFALPALFKPQKTQSVADMAQGYRAIYAHPHFWRVAPLAMITQGGFMAFHGLWVGPWFTNVIGVSNAQAAQNMFWISAVLMLGYLALGFLTKRVSKAGGDEDQIMLIGMGLSLLVFAVQIVQGEQSSLWGWLIHAFLISSGIMTYATCNKPFPKKLTGRSSTALNLLIFIGAFSIQWGIGIGIDTFVALGLDSTDAMRLSLAILWVLQLFSWIWYARPGRKTSHLIPFGVEQQHRG</sequence>
<dbReference type="SUPFAM" id="SSF103473">
    <property type="entry name" value="MFS general substrate transporter"/>
    <property type="match status" value="1"/>
</dbReference>
<dbReference type="Proteomes" id="UP000501130">
    <property type="component" value="Chromosome"/>
</dbReference>
<feature type="transmembrane region" description="Helical" evidence="6">
    <location>
        <begin position="366"/>
        <end position="391"/>
    </location>
</feature>
<dbReference type="InterPro" id="IPR020846">
    <property type="entry name" value="MFS_dom"/>
</dbReference>
<evidence type="ECO:0000259" key="7">
    <source>
        <dbReference type="PROSITE" id="PS50850"/>
    </source>
</evidence>
<feature type="transmembrane region" description="Helical" evidence="6">
    <location>
        <begin position="303"/>
        <end position="322"/>
    </location>
</feature>
<reference evidence="8 9" key="1">
    <citation type="submission" date="2020-05" db="EMBL/GenBank/DDBJ databases">
        <title>Compete genome of Limnobacter sp. SAORIC-580.</title>
        <authorList>
            <person name="Song J."/>
            <person name="Cho J.-C."/>
        </authorList>
    </citation>
    <scope>NUCLEOTIDE SEQUENCE [LARGE SCALE GENOMIC DNA]</scope>
    <source>
        <strain evidence="8 9">SAORIC-580</strain>
    </source>
</reference>
<evidence type="ECO:0000256" key="6">
    <source>
        <dbReference type="SAM" id="Phobius"/>
    </source>
</evidence>
<evidence type="ECO:0000256" key="3">
    <source>
        <dbReference type="ARBA" id="ARBA00022692"/>
    </source>
</evidence>
<organism evidence="8 9">
    <name type="scientific">Limnobacter profundi</name>
    <dbReference type="NCBI Taxonomy" id="2732163"/>
    <lineage>
        <taxon>Bacteria</taxon>
        <taxon>Pseudomonadati</taxon>
        <taxon>Pseudomonadota</taxon>
        <taxon>Betaproteobacteria</taxon>
        <taxon>Burkholderiales</taxon>
        <taxon>Burkholderiaceae</taxon>
        <taxon>Limnobacter</taxon>
    </lineage>
</organism>
<feature type="domain" description="Major facilitator superfamily (MFS) profile" evidence="7">
    <location>
        <begin position="29"/>
        <end position="436"/>
    </location>
</feature>
<protein>
    <submittedName>
        <fullName evidence="8">MFS transporter</fullName>
    </submittedName>
</protein>
<dbReference type="PANTHER" id="PTHR43124">
    <property type="entry name" value="PURINE EFFLUX PUMP PBUE"/>
    <property type="match status" value="1"/>
</dbReference>
<feature type="transmembrane region" description="Helical" evidence="6">
    <location>
        <begin position="63"/>
        <end position="86"/>
    </location>
</feature>
<evidence type="ECO:0000313" key="9">
    <source>
        <dbReference type="Proteomes" id="UP000501130"/>
    </source>
</evidence>
<keyword evidence="2" id="KW-1003">Cell membrane</keyword>
<keyword evidence="5 6" id="KW-0472">Membrane</keyword>
<keyword evidence="4 6" id="KW-1133">Transmembrane helix</keyword>
<name>A0ABX6N1Y0_9BURK</name>
<feature type="transmembrane region" description="Helical" evidence="6">
    <location>
        <begin position="232"/>
        <end position="253"/>
    </location>
</feature>
<evidence type="ECO:0000313" key="8">
    <source>
        <dbReference type="EMBL" id="QJR28393.1"/>
    </source>
</evidence>
<evidence type="ECO:0000256" key="5">
    <source>
        <dbReference type="ARBA" id="ARBA00023136"/>
    </source>
</evidence>
<feature type="transmembrane region" description="Helical" evidence="6">
    <location>
        <begin position="157"/>
        <end position="179"/>
    </location>
</feature>
<feature type="transmembrane region" description="Helical" evidence="6">
    <location>
        <begin position="397"/>
        <end position="415"/>
    </location>
</feature>
<dbReference type="RefSeq" id="WP_171097200.1">
    <property type="nucleotide sequence ID" value="NZ_CP053084.1"/>
</dbReference>
<comment type="subcellular location">
    <subcellularLocation>
        <location evidence="1">Cell membrane</location>
        <topology evidence="1">Multi-pass membrane protein</topology>
    </subcellularLocation>
</comment>
<dbReference type="Gene3D" id="1.20.1250.20">
    <property type="entry name" value="MFS general substrate transporter like domains"/>
    <property type="match status" value="1"/>
</dbReference>
<dbReference type="InterPro" id="IPR050189">
    <property type="entry name" value="MFS_Efflux_Transporters"/>
</dbReference>
<feature type="transmembrane region" description="Helical" evidence="6">
    <location>
        <begin position="273"/>
        <end position="291"/>
    </location>
</feature>
<keyword evidence="9" id="KW-1185">Reference proteome</keyword>
<evidence type="ECO:0000256" key="4">
    <source>
        <dbReference type="ARBA" id="ARBA00022989"/>
    </source>
</evidence>
<feature type="transmembrane region" description="Helical" evidence="6">
    <location>
        <begin position="185"/>
        <end position="204"/>
    </location>
</feature>
<dbReference type="EMBL" id="CP053084">
    <property type="protein sequence ID" value="QJR28393.1"/>
    <property type="molecule type" value="Genomic_DNA"/>
</dbReference>
<accession>A0ABX6N1Y0</accession>
<dbReference type="InterPro" id="IPR011701">
    <property type="entry name" value="MFS"/>
</dbReference>
<dbReference type="PANTHER" id="PTHR43124:SF3">
    <property type="entry name" value="CHLORAMPHENICOL EFFLUX PUMP RV0191"/>
    <property type="match status" value="1"/>
</dbReference>